<dbReference type="AlphaFoldDB" id="A0A3M3G531"/>
<organism evidence="1 2">
    <name type="scientific">Pseudomonas savastanoi pv. glycinea</name>
    <name type="common">Pseudomonas syringae pv. glycinea</name>
    <dbReference type="NCBI Taxonomy" id="318"/>
    <lineage>
        <taxon>Bacteria</taxon>
        <taxon>Pseudomonadati</taxon>
        <taxon>Pseudomonadota</taxon>
        <taxon>Gammaproteobacteria</taxon>
        <taxon>Pseudomonadales</taxon>
        <taxon>Pseudomonadaceae</taxon>
        <taxon>Pseudomonas</taxon>
    </lineage>
</organism>
<evidence type="ECO:0000313" key="1">
    <source>
        <dbReference type="EMBL" id="RMM69095.1"/>
    </source>
</evidence>
<accession>A0A3M3G531</accession>
<protein>
    <submittedName>
        <fullName evidence="1">Uncharacterized protein</fullName>
    </submittedName>
</protein>
<comment type="caution">
    <text evidence="1">The sequence shown here is derived from an EMBL/GenBank/DDBJ whole genome shotgun (WGS) entry which is preliminary data.</text>
</comment>
<dbReference type="Proteomes" id="UP000276829">
    <property type="component" value="Unassembled WGS sequence"/>
</dbReference>
<evidence type="ECO:0000313" key="2">
    <source>
        <dbReference type="Proteomes" id="UP000276829"/>
    </source>
</evidence>
<name>A0A3M3G531_PSESG</name>
<reference evidence="1 2" key="1">
    <citation type="submission" date="2018-08" db="EMBL/GenBank/DDBJ databases">
        <title>Recombination of ecologically and evolutionarily significant loci maintains genetic cohesion in the Pseudomonas syringae species complex.</title>
        <authorList>
            <person name="Dillon M."/>
            <person name="Thakur S."/>
            <person name="Almeida R.N.D."/>
            <person name="Weir B.S."/>
            <person name="Guttman D.S."/>
        </authorList>
    </citation>
    <scope>NUCLEOTIDE SEQUENCE [LARGE SCALE GENOMIC DNA]</scope>
    <source>
        <strain evidence="1 2">ICMP 4324</strain>
    </source>
</reference>
<sequence length="49" mass="5674">MNRTSWMKLWHTYRWLRRSCTAVEALSWSTKTNADGLKALKIACKGSQS</sequence>
<gene>
    <name evidence="1" type="ORF">ALQ73_200139</name>
</gene>
<proteinExistence type="predicted"/>
<dbReference type="EMBL" id="RBON01000149">
    <property type="protein sequence ID" value="RMM69095.1"/>
    <property type="molecule type" value="Genomic_DNA"/>
</dbReference>